<comment type="catalytic activity">
    <reaction evidence="6">
        <text>3',5'-cyclic AMP + H2O = AMP + H(+)</text>
        <dbReference type="Rhea" id="RHEA:25277"/>
        <dbReference type="ChEBI" id="CHEBI:15377"/>
        <dbReference type="ChEBI" id="CHEBI:15378"/>
        <dbReference type="ChEBI" id="CHEBI:58165"/>
        <dbReference type="ChEBI" id="CHEBI:456215"/>
        <dbReference type="EC" id="3.1.4.53"/>
    </reaction>
    <physiologicalReaction direction="left-to-right" evidence="6">
        <dbReference type="Rhea" id="RHEA:25278"/>
    </physiologicalReaction>
</comment>
<protein>
    <recommendedName>
        <fullName evidence="10">Phosphodiesterase</fullName>
        <ecNumber evidence="10">3.1.4.-</ecNumber>
    </recommendedName>
</protein>
<dbReference type="PRINTS" id="PR00387">
    <property type="entry name" value="PDIESTERASE1"/>
</dbReference>
<dbReference type="SUPFAM" id="SSF109604">
    <property type="entry name" value="HD-domain/PDEase-like"/>
    <property type="match status" value="1"/>
</dbReference>
<dbReference type="GeneTree" id="ENSGT00940000162285"/>
<reference evidence="13" key="1">
    <citation type="journal article" date="2019" name="bioRxiv">
        <title>Long live the king: chromosome-level assembly of the lion (Panthera leo) using linked-read, Hi-C, and long read data.</title>
        <authorList>
            <person name="Armstrong E.E."/>
            <person name="Taylor R.W."/>
            <person name="Miller D.E."/>
            <person name="Kaelin C."/>
            <person name="Barsh G."/>
            <person name="Hadly E.A."/>
            <person name="Petrov D."/>
        </authorList>
    </citation>
    <scope>NUCLEOTIDE SEQUENCE [LARGE SCALE GENOMIC DNA]</scope>
</reference>
<dbReference type="InterPro" id="IPR023174">
    <property type="entry name" value="PDEase_CS"/>
</dbReference>
<feature type="binding site" evidence="9">
    <location>
        <position position="420"/>
    </location>
    <ligand>
        <name>Zn(2+)</name>
        <dbReference type="ChEBI" id="CHEBI:29105"/>
        <label>1</label>
    </ligand>
</feature>
<dbReference type="Ensembl" id="ENSPLOT00000000076.1">
    <property type="protein sequence ID" value="ENSPLOP00000000066.1"/>
    <property type="gene ID" value="ENSPLOG00000000047.1"/>
</dbReference>
<keyword evidence="3 9" id="KW-0479">Metal-binding</keyword>
<feature type="binding site" evidence="9">
    <location>
        <position position="538"/>
    </location>
    <ligand>
        <name>Zn(2+)</name>
        <dbReference type="ChEBI" id="CHEBI:29105"/>
        <label>1</label>
    </ligand>
</feature>
<evidence type="ECO:0000256" key="3">
    <source>
        <dbReference type="ARBA" id="ARBA00022723"/>
    </source>
</evidence>
<comment type="pathway">
    <text evidence="1">Purine metabolism; 3',5'-cyclic AMP degradation; AMP from 3',5'-cyclic AMP: step 1/1.</text>
</comment>
<evidence type="ECO:0000256" key="6">
    <source>
        <dbReference type="ARBA" id="ARBA00033681"/>
    </source>
</evidence>
<dbReference type="EC" id="3.1.4.-" evidence="10"/>
<accession>A0A8C9CU93</accession>
<keyword evidence="4 10" id="KW-0378">Hydrolase</keyword>
<keyword evidence="5" id="KW-0114">cAMP</keyword>
<dbReference type="GO" id="GO:0006198">
    <property type="term" value="P:cAMP catabolic process"/>
    <property type="evidence" value="ECO:0007669"/>
    <property type="project" value="UniProtKB-UniPathway"/>
</dbReference>
<feature type="binding site" evidence="9">
    <location>
        <position position="384"/>
    </location>
    <ligand>
        <name>Zn(2+)</name>
        <dbReference type="ChEBI" id="CHEBI:29105"/>
        <label>1</label>
    </ligand>
</feature>
<feature type="binding site" evidence="8">
    <location>
        <position position="421"/>
    </location>
    <ligand>
        <name>AMP</name>
        <dbReference type="ChEBI" id="CHEBI:456215"/>
    </ligand>
</feature>
<evidence type="ECO:0000259" key="12">
    <source>
        <dbReference type="PROSITE" id="PS51845"/>
    </source>
</evidence>
<reference evidence="13" key="2">
    <citation type="submission" date="2025-08" db="UniProtKB">
        <authorList>
            <consortium name="Ensembl"/>
        </authorList>
    </citation>
    <scope>IDENTIFICATION</scope>
</reference>
<dbReference type="PROSITE" id="PS51845">
    <property type="entry name" value="PDEASE_I_2"/>
    <property type="match status" value="1"/>
</dbReference>
<evidence type="ECO:0000313" key="13">
    <source>
        <dbReference type="Ensembl" id="ENSPLOP00000000066.1"/>
    </source>
</evidence>
<dbReference type="InterPro" id="IPR036971">
    <property type="entry name" value="PDEase_catalytic_dom_sf"/>
</dbReference>
<evidence type="ECO:0000256" key="10">
    <source>
        <dbReference type="RuleBase" id="RU363067"/>
    </source>
</evidence>
<dbReference type="InterPro" id="IPR002073">
    <property type="entry name" value="PDEase_catalytic_dom"/>
</dbReference>
<feature type="binding site" evidence="9">
    <location>
        <position position="421"/>
    </location>
    <ligand>
        <name>Zn(2+)</name>
        <dbReference type="ChEBI" id="CHEBI:29105"/>
        <label>1</label>
    </ligand>
</feature>
<organism evidence="13 14">
    <name type="scientific">Panthera leo</name>
    <name type="common">Lion</name>
    <dbReference type="NCBI Taxonomy" id="9689"/>
    <lineage>
        <taxon>Eukaryota</taxon>
        <taxon>Metazoa</taxon>
        <taxon>Chordata</taxon>
        <taxon>Craniata</taxon>
        <taxon>Vertebrata</taxon>
        <taxon>Euteleostomi</taxon>
        <taxon>Mammalia</taxon>
        <taxon>Eutheria</taxon>
        <taxon>Laurasiatheria</taxon>
        <taxon>Carnivora</taxon>
        <taxon>Feliformia</taxon>
        <taxon>Felidae</taxon>
        <taxon>Pantherinae</taxon>
        <taxon>Panthera</taxon>
    </lineage>
</organism>
<dbReference type="GO" id="GO:0046872">
    <property type="term" value="F:metal ion binding"/>
    <property type="evidence" value="ECO:0007669"/>
    <property type="project" value="UniProtKB-KW"/>
</dbReference>
<dbReference type="UniPathway" id="UPA00762">
    <property type="reaction ID" value="UER00747"/>
</dbReference>
<dbReference type="GO" id="GO:0007165">
    <property type="term" value="P:signal transduction"/>
    <property type="evidence" value="ECO:0007669"/>
    <property type="project" value="InterPro"/>
</dbReference>
<evidence type="ECO:0000256" key="1">
    <source>
        <dbReference type="ARBA" id="ARBA00004703"/>
    </source>
</evidence>
<proteinExistence type="inferred from homology"/>
<feature type="binding site" evidence="8">
    <location>
        <position position="589"/>
    </location>
    <ligand>
        <name>AMP</name>
        <dbReference type="ChEBI" id="CHEBI:456215"/>
    </ligand>
</feature>
<evidence type="ECO:0000256" key="9">
    <source>
        <dbReference type="PIRSR" id="PIRSR623088-3"/>
    </source>
</evidence>
<gene>
    <name evidence="13" type="primary">PDE4C</name>
</gene>
<evidence type="ECO:0000256" key="7">
    <source>
        <dbReference type="PIRSR" id="PIRSR623088-1"/>
    </source>
</evidence>
<dbReference type="Pfam" id="PF00233">
    <property type="entry name" value="PDEase_I"/>
    <property type="match status" value="1"/>
</dbReference>
<keyword evidence="14" id="KW-1185">Reference proteome</keyword>
<evidence type="ECO:0000256" key="4">
    <source>
        <dbReference type="ARBA" id="ARBA00022801"/>
    </source>
</evidence>
<sequence length="720" mass="79756">MSTRVRESVDSGLAPISPLGSGLVRRRFSGTPLLPPLSSRLGTPGEGEPSARVVFTIEARGTEQSHSPGPSSFDLENGLSCGRSTLDPQAGPGLGRVIQAPAQHGQRRESFLYRSDSDYDLSPKAMSRNSSVASDLHGEDMIVTPFAQVLASLRTVRSNVAALAHLQGRGAATQASVENPLFGSQPPPLTEDPGQKLALETLDELDWCLDQLETLQTRHSVGEMASNKFKRMLNRELTHLSETSRSGNQVSEYISRTFLDQQTEMELPRVTPTETPRPMSQISGLRGLPHSAGLSAATVPRFGVQTDQEGQLAKELEDTNKWGLDVFKVAELSGNRPLTTIMFNIFQERDLLKTFQIPADTLVTYLLTLESHYHADVAYHNSLHAADVAQSTHVLLATPALEAVFTDLEVLAAIFASAIHDVDHPGVSNQFLVNTNSELALMYNDASVLENHHLAVGFKLLQAENCDIFQNLSAKQRLSLRRMVIDMVLATDMSKHMNLLADLKTMVETKKVTSLGVLLLDNYSDRIQVLQNLVHCADLSNPTKPLELYRRWTDRIMAEFFQQGDRERESGLDISPMCDKHTASVEKSQVGFIDYIAHPLWETWADLVHPDAQDLLDTLEDNREWYQSKIPRSPVDLTRPEQGGPDRFQFELTLEEAEEEEEEEEEGPTLDTEVWESPDTERLVPEASPHPGALPLDNQRPVGKPCVDHEASVMAEPFGT</sequence>
<feature type="compositionally biased region" description="Acidic residues" evidence="11">
    <location>
        <begin position="656"/>
        <end position="678"/>
    </location>
</feature>
<feature type="binding site" evidence="8">
    <location>
        <begin position="380"/>
        <end position="384"/>
    </location>
    <ligand>
        <name>AMP</name>
        <dbReference type="ChEBI" id="CHEBI:456215"/>
    </ligand>
</feature>
<dbReference type="FunFam" id="1.10.1300.10:FF:000001">
    <property type="entry name" value="Phosphodiesterase"/>
    <property type="match status" value="1"/>
</dbReference>
<comment type="cofactor">
    <cofactor evidence="10">
        <name>a divalent metal cation</name>
        <dbReference type="ChEBI" id="CHEBI:60240"/>
    </cofactor>
    <text evidence="10">Binds 2 divalent metal cations per subunit. Site 1 may preferentially bind zinc ions, while site 2 has a preference for magnesium and/or manganese ions.</text>
</comment>
<evidence type="ECO:0000256" key="11">
    <source>
        <dbReference type="SAM" id="MobiDB-lite"/>
    </source>
</evidence>
<feature type="region of interest" description="Disordered" evidence="11">
    <location>
        <begin position="261"/>
        <end position="280"/>
    </location>
</feature>
<feature type="binding site" evidence="8">
    <location>
        <position position="538"/>
    </location>
    <ligand>
        <name>AMP</name>
        <dbReference type="ChEBI" id="CHEBI:456215"/>
    </ligand>
</feature>
<dbReference type="Pfam" id="PF18100">
    <property type="entry name" value="PDE4_UCR"/>
    <property type="match status" value="1"/>
</dbReference>
<feature type="region of interest" description="Disordered" evidence="11">
    <location>
        <begin position="656"/>
        <end position="705"/>
    </location>
</feature>
<feature type="region of interest" description="Disordered" evidence="11">
    <location>
        <begin position="61"/>
        <end position="109"/>
    </location>
</feature>
<dbReference type="SMART" id="SM00471">
    <property type="entry name" value="HDc"/>
    <property type="match status" value="1"/>
</dbReference>
<dbReference type="InterPro" id="IPR003607">
    <property type="entry name" value="HD/PDEase_dom"/>
</dbReference>
<comment type="similarity">
    <text evidence="2">Belongs to the cyclic nucleotide phosphodiesterase family. PDE4 subfamily.</text>
</comment>
<dbReference type="GO" id="GO:0004115">
    <property type="term" value="F:3',5'-cyclic-AMP phosphodiesterase activity"/>
    <property type="evidence" value="ECO:0007669"/>
    <property type="project" value="UniProtKB-EC"/>
</dbReference>
<reference evidence="13" key="3">
    <citation type="submission" date="2025-09" db="UniProtKB">
        <authorList>
            <consortium name="Ensembl"/>
        </authorList>
    </citation>
    <scope>IDENTIFICATION</scope>
</reference>
<evidence type="ECO:0000313" key="14">
    <source>
        <dbReference type="Proteomes" id="UP000694399"/>
    </source>
</evidence>
<dbReference type="Proteomes" id="UP000694399">
    <property type="component" value="Chromosome A3"/>
</dbReference>
<feature type="domain" description="PDEase" evidence="12">
    <location>
        <begin position="304"/>
        <end position="633"/>
    </location>
</feature>
<dbReference type="InterPro" id="IPR023088">
    <property type="entry name" value="PDEase"/>
</dbReference>
<dbReference type="PANTHER" id="PTHR11347">
    <property type="entry name" value="CYCLIC NUCLEOTIDE PHOSPHODIESTERASE"/>
    <property type="match status" value="1"/>
</dbReference>
<evidence type="ECO:0000256" key="2">
    <source>
        <dbReference type="ARBA" id="ARBA00009517"/>
    </source>
</evidence>
<feature type="binding site" evidence="9">
    <location>
        <position position="421"/>
    </location>
    <ligand>
        <name>Zn(2+)</name>
        <dbReference type="ChEBI" id="CHEBI:29105"/>
        <label>2</label>
    </ligand>
</feature>
<evidence type="ECO:0000256" key="5">
    <source>
        <dbReference type="ARBA" id="ARBA00023149"/>
    </source>
</evidence>
<dbReference type="PROSITE" id="PS00126">
    <property type="entry name" value="PDEASE_I_1"/>
    <property type="match status" value="1"/>
</dbReference>
<name>A0A8C9CU93_PANLE</name>
<feature type="active site" description="Proton donor" evidence="7">
    <location>
        <position position="380"/>
    </location>
</feature>
<dbReference type="InterPro" id="IPR040844">
    <property type="entry name" value="PDE4_UCR"/>
</dbReference>
<dbReference type="CDD" id="cd00077">
    <property type="entry name" value="HDc"/>
    <property type="match status" value="1"/>
</dbReference>
<evidence type="ECO:0000256" key="8">
    <source>
        <dbReference type="PIRSR" id="PIRSR623088-2"/>
    </source>
</evidence>
<dbReference type="Gene3D" id="1.10.1300.10">
    <property type="entry name" value="3'5'-cyclic nucleotide phosphodiesterase, catalytic domain"/>
    <property type="match status" value="1"/>
</dbReference>
<feature type="region of interest" description="Disordered" evidence="11">
    <location>
        <begin position="1"/>
        <end position="25"/>
    </location>
</feature>
<dbReference type="AlphaFoldDB" id="A0A8C9CU93"/>